<keyword evidence="4 6" id="KW-1133">Transmembrane helix</keyword>
<evidence type="ECO:0000313" key="8">
    <source>
        <dbReference type="Proteomes" id="UP000178429"/>
    </source>
</evidence>
<accession>A0A1F8C276</accession>
<comment type="subcellular location">
    <subcellularLocation>
        <location evidence="1">Cell membrane</location>
        <topology evidence="1">Multi-pass membrane protein</topology>
    </subcellularLocation>
</comment>
<feature type="transmembrane region" description="Helical" evidence="6">
    <location>
        <begin position="178"/>
        <end position="198"/>
    </location>
</feature>
<feature type="transmembrane region" description="Helical" evidence="6">
    <location>
        <begin position="333"/>
        <end position="354"/>
    </location>
</feature>
<name>A0A1F8C276_9BACT</name>
<evidence type="ECO:0000256" key="2">
    <source>
        <dbReference type="ARBA" id="ARBA00022475"/>
    </source>
</evidence>
<evidence type="ECO:0000313" key="7">
    <source>
        <dbReference type="EMBL" id="OGM69929.1"/>
    </source>
</evidence>
<dbReference type="PANTHER" id="PTHR30250:SF28">
    <property type="entry name" value="POLYSACCHARIDE BIOSYNTHESIS PROTEIN"/>
    <property type="match status" value="1"/>
</dbReference>
<feature type="transmembrane region" description="Helical" evidence="6">
    <location>
        <begin position="386"/>
        <end position="406"/>
    </location>
</feature>
<organism evidence="7 8">
    <name type="scientific">Candidatus Woesebacteria bacterium RIFCSPLOWO2_01_FULL_44_14</name>
    <dbReference type="NCBI Taxonomy" id="1802525"/>
    <lineage>
        <taxon>Bacteria</taxon>
        <taxon>Candidatus Woeseibacteriota</taxon>
    </lineage>
</organism>
<gene>
    <name evidence="7" type="ORF">A2975_04955</name>
</gene>
<evidence type="ECO:0000256" key="5">
    <source>
        <dbReference type="ARBA" id="ARBA00023136"/>
    </source>
</evidence>
<feature type="transmembrane region" description="Helical" evidence="6">
    <location>
        <begin position="361"/>
        <end position="380"/>
    </location>
</feature>
<sequence>MIKKIITHPLFSGSAVMFGGSMIVNGFNYLYHLLMGRILGPADYGSLASIYSILYVVGIVPLSTSFAIVKFISHAKSKKERSGIHQSLQKFVLKLALVVSVIIFLTSPFLAKFLHLKEVVSVALIAPLTFFLLITLVNQASMQGVLKFFGTVGPSLTNAIGKLVLGLVLVFLGLGVTGAVFAILLAIIISYLFSVWLKRGLFDAKPQKDHFSINRFLRYAWPVLMQALSFTAFFTVDVILVKHFFPPFEAGLYAALSTLGKIVYFAAQPITATMFPIVAGKRSRGERYREVFFIAFILTVLISLGIMAAYWLFPDLAIGILYGKDYLAAKAELVWMGGFMALYTANYILVNFLLSIDRTKIVYFTLLVAIGQIVGIIYRHSSLLEVIQVSLVSMFTLFIGVSLYIMSVQIRKLYAKN</sequence>
<feature type="transmembrane region" description="Helical" evidence="6">
    <location>
        <begin position="119"/>
        <end position="137"/>
    </location>
</feature>
<keyword evidence="2" id="KW-1003">Cell membrane</keyword>
<feature type="transmembrane region" description="Helical" evidence="6">
    <location>
        <begin position="219"/>
        <end position="241"/>
    </location>
</feature>
<dbReference type="InterPro" id="IPR050833">
    <property type="entry name" value="Poly_Biosynth_Transport"/>
</dbReference>
<evidence type="ECO:0000256" key="3">
    <source>
        <dbReference type="ARBA" id="ARBA00022692"/>
    </source>
</evidence>
<feature type="transmembrane region" description="Helical" evidence="6">
    <location>
        <begin position="291"/>
        <end position="313"/>
    </location>
</feature>
<evidence type="ECO:0008006" key="9">
    <source>
        <dbReference type="Google" id="ProtNLM"/>
    </source>
</evidence>
<dbReference type="EMBL" id="MGHL01000007">
    <property type="protein sequence ID" value="OGM69929.1"/>
    <property type="molecule type" value="Genomic_DNA"/>
</dbReference>
<keyword evidence="3 6" id="KW-0812">Transmembrane</keyword>
<feature type="transmembrane region" description="Helical" evidence="6">
    <location>
        <begin position="261"/>
        <end position="279"/>
    </location>
</feature>
<feature type="transmembrane region" description="Helical" evidence="6">
    <location>
        <begin position="149"/>
        <end position="172"/>
    </location>
</feature>
<dbReference type="STRING" id="1802525.A2975_04955"/>
<protein>
    <recommendedName>
        <fullName evidence="9">Polysaccharide biosynthesis protein C-terminal domain-containing protein</fullName>
    </recommendedName>
</protein>
<keyword evidence="5 6" id="KW-0472">Membrane</keyword>
<dbReference type="Pfam" id="PF13440">
    <property type="entry name" value="Polysacc_synt_3"/>
    <property type="match status" value="1"/>
</dbReference>
<evidence type="ECO:0000256" key="6">
    <source>
        <dbReference type="SAM" id="Phobius"/>
    </source>
</evidence>
<feature type="transmembrane region" description="Helical" evidence="6">
    <location>
        <begin position="92"/>
        <end position="113"/>
    </location>
</feature>
<proteinExistence type="predicted"/>
<dbReference type="GO" id="GO:0005886">
    <property type="term" value="C:plasma membrane"/>
    <property type="evidence" value="ECO:0007669"/>
    <property type="project" value="UniProtKB-SubCell"/>
</dbReference>
<reference evidence="7 8" key="1">
    <citation type="journal article" date="2016" name="Nat. Commun.">
        <title>Thousands of microbial genomes shed light on interconnected biogeochemical processes in an aquifer system.</title>
        <authorList>
            <person name="Anantharaman K."/>
            <person name="Brown C.T."/>
            <person name="Hug L.A."/>
            <person name="Sharon I."/>
            <person name="Castelle C.J."/>
            <person name="Probst A.J."/>
            <person name="Thomas B.C."/>
            <person name="Singh A."/>
            <person name="Wilkins M.J."/>
            <person name="Karaoz U."/>
            <person name="Brodie E.L."/>
            <person name="Williams K.H."/>
            <person name="Hubbard S.S."/>
            <person name="Banfield J.F."/>
        </authorList>
    </citation>
    <scope>NUCLEOTIDE SEQUENCE [LARGE SCALE GENOMIC DNA]</scope>
</reference>
<dbReference type="PANTHER" id="PTHR30250">
    <property type="entry name" value="PST FAMILY PREDICTED COLANIC ACID TRANSPORTER"/>
    <property type="match status" value="1"/>
</dbReference>
<feature type="transmembrane region" description="Helical" evidence="6">
    <location>
        <begin position="12"/>
        <end position="30"/>
    </location>
</feature>
<evidence type="ECO:0000256" key="1">
    <source>
        <dbReference type="ARBA" id="ARBA00004651"/>
    </source>
</evidence>
<feature type="transmembrane region" description="Helical" evidence="6">
    <location>
        <begin position="50"/>
        <end position="72"/>
    </location>
</feature>
<dbReference type="AlphaFoldDB" id="A0A1F8C276"/>
<comment type="caution">
    <text evidence="7">The sequence shown here is derived from an EMBL/GenBank/DDBJ whole genome shotgun (WGS) entry which is preliminary data.</text>
</comment>
<evidence type="ECO:0000256" key="4">
    <source>
        <dbReference type="ARBA" id="ARBA00022989"/>
    </source>
</evidence>
<dbReference type="Proteomes" id="UP000178429">
    <property type="component" value="Unassembled WGS sequence"/>
</dbReference>